<evidence type="ECO:0008006" key="2">
    <source>
        <dbReference type="Google" id="ProtNLM"/>
    </source>
</evidence>
<proteinExistence type="predicted"/>
<accession>A0A3B0TGY1</accession>
<protein>
    <recommendedName>
        <fullName evidence="2">Outer membrane protein beta-barrel domain-containing protein</fullName>
    </recommendedName>
</protein>
<evidence type="ECO:0000313" key="1">
    <source>
        <dbReference type="EMBL" id="VAW16090.1"/>
    </source>
</evidence>
<dbReference type="EMBL" id="UOEL01000129">
    <property type="protein sequence ID" value="VAW16090.1"/>
    <property type="molecule type" value="Genomic_DNA"/>
</dbReference>
<organism evidence="1">
    <name type="scientific">hydrothermal vent metagenome</name>
    <dbReference type="NCBI Taxonomy" id="652676"/>
    <lineage>
        <taxon>unclassified sequences</taxon>
        <taxon>metagenomes</taxon>
        <taxon>ecological metagenomes</taxon>
    </lineage>
</organism>
<gene>
    <name evidence="1" type="ORF">MNBD_BACTEROID03-1279</name>
</gene>
<sequence>MRRICTYLFLFFLIVRTNAQDNSEIGLPTENTVGNHFFTESFSYPVFLNGETHSNFVLGYNFDKKFMAELQGFYDSYLMGDALKLSLRGKYYLKNNVYLFSGMEVESGFDKYSGKMIPARLYISNGMGYDFDKKMNFEAKHELQINKAGMGNYGMPNLFSLHGKYKF</sequence>
<dbReference type="AlphaFoldDB" id="A0A3B0TGY1"/>
<reference evidence="1" key="1">
    <citation type="submission" date="2018-06" db="EMBL/GenBank/DDBJ databases">
        <authorList>
            <person name="Zhirakovskaya E."/>
        </authorList>
    </citation>
    <scope>NUCLEOTIDE SEQUENCE</scope>
</reference>
<name>A0A3B0TGY1_9ZZZZ</name>